<dbReference type="AlphaFoldDB" id="A0A314KKK1"/>
<reference evidence="1" key="1">
    <citation type="submission" date="2016-11" db="EMBL/GenBank/DDBJ databases">
        <title>The genome of Nicotiana attenuata.</title>
        <authorList>
            <person name="Xu S."/>
            <person name="Brockmoeller T."/>
            <person name="Gaquerel E."/>
            <person name="Navarro A."/>
            <person name="Kuhl H."/>
            <person name="Gase K."/>
            <person name="Ling Z."/>
            <person name="Zhou W."/>
            <person name="Kreitzer C."/>
            <person name="Stanke M."/>
            <person name="Tang H."/>
            <person name="Lyons E."/>
            <person name="Pandey P."/>
            <person name="Pandey S.P."/>
            <person name="Timmermann B."/>
            <person name="Baldwin I.T."/>
        </authorList>
    </citation>
    <scope>NUCLEOTIDE SEQUENCE [LARGE SCALE GENOMIC DNA]</scope>
    <source>
        <strain evidence="1">UT</strain>
    </source>
</reference>
<dbReference type="OrthoDB" id="1286086at2759"/>
<proteinExistence type="predicted"/>
<organism evidence="1 2">
    <name type="scientific">Nicotiana attenuata</name>
    <name type="common">Coyote tobacco</name>
    <dbReference type="NCBI Taxonomy" id="49451"/>
    <lineage>
        <taxon>Eukaryota</taxon>
        <taxon>Viridiplantae</taxon>
        <taxon>Streptophyta</taxon>
        <taxon>Embryophyta</taxon>
        <taxon>Tracheophyta</taxon>
        <taxon>Spermatophyta</taxon>
        <taxon>Magnoliopsida</taxon>
        <taxon>eudicotyledons</taxon>
        <taxon>Gunneridae</taxon>
        <taxon>Pentapetalae</taxon>
        <taxon>asterids</taxon>
        <taxon>lamiids</taxon>
        <taxon>Solanales</taxon>
        <taxon>Solanaceae</taxon>
        <taxon>Nicotianoideae</taxon>
        <taxon>Nicotianeae</taxon>
        <taxon>Nicotiana</taxon>
    </lineage>
</organism>
<protein>
    <submittedName>
        <fullName evidence="1">Uncharacterized protein</fullName>
    </submittedName>
</protein>
<gene>
    <name evidence="1" type="ORF">A4A49_32700</name>
</gene>
<dbReference type="Gramene" id="OIT29758">
    <property type="protein sequence ID" value="OIT29758"/>
    <property type="gene ID" value="A4A49_32700"/>
</dbReference>
<accession>A0A314KKK1</accession>
<sequence length="153" mass="18521">MERLESLEKLRKELARWGDEPFFFQKDNYIKVSYRLFRGYGDSFMVICEKIQERMQSSLWRMTLPPLGGAKPYRFDDLKDMIENFDWDILKTTYGRFYEGVIRDDKGVKVQEVTIKTWDFFCPRQKYYADHPYTFCNELEILTGEDLHPNLIR</sequence>
<dbReference type="Proteomes" id="UP000187609">
    <property type="component" value="Unassembled WGS sequence"/>
</dbReference>
<dbReference type="EMBL" id="MJEQ01001701">
    <property type="protein sequence ID" value="OIT29758.1"/>
    <property type="molecule type" value="Genomic_DNA"/>
</dbReference>
<dbReference type="KEGG" id="nau:109210933"/>
<name>A0A314KKK1_NICAT</name>
<evidence type="ECO:0000313" key="2">
    <source>
        <dbReference type="Proteomes" id="UP000187609"/>
    </source>
</evidence>
<evidence type="ECO:0000313" key="1">
    <source>
        <dbReference type="EMBL" id="OIT29758.1"/>
    </source>
</evidence>
<comment type="caution">
    <text evidence="1">The sequence shown here is derived from an EMBL/GenBank/DDBJ whole genome shotgun (WGS) entry which is preliminary data.</text>
</comment>
<keyword evidence="2" id="KW-1185">Reference proteome</keyword>